<keyword evidence="1" id="KW-0175">Coiled coil</keyword>
<sequence length="140" mass="15891">MADATSILSMIPSALPGWIGAGAAAGGGFGIIKWVFEYVGGRMDKRADRLDEDTRFVIDNLRAEVERLKDERVEDARRLDDAFARIDEMRRELDDCNRKHAEAEARVKHLEAMQQGYGDARQRVQTERAAEIVEIRKDRS</sequence>
<feature type="coiled-coil region" evidence="1">
    <location>
        <begin position="58"/>
        <end position="113"/>
    </location>
</feature>
<keyword evidence="2" id="KW-0472">Membrane</keyword>
<evidence type="ECO:0000256" key="2">
    <source>
        <dbReference type="SAM" id="Phobius"/>
    </source>
</evidence>
<gene>
    <name evidence="3" type="ORF">GCM10011349_20020</name>
</gene>
<organism evidence="3 4">
    <name type="scientific">Novosphingobium indicum</name>
    <dbReference type="NCBI Taxonomy" id="462949"/>
    <lineage>
        <taxon>Bacteria</taxon>
        <taxon>Pseudomonadati</taxon>
        <taxon>Pseudomonadota</taxon>
        <taxon>Alphaproteobacteria</taxon>
        <taxon>Sphingomonadales</taxon>
        <taxon>Sphingomonadaceae</taxon>
        <taxon>Novosphingobium</taxon>
    </lineage>
</organism>
<evidence type="ECO:0000256" key="1">
    <source>
        <dbReference type="SAM" id="Coils"/>
    </source>
</evidence>
<name>A0ABQ2JP51_9SPHN</name>
<keyword evidence="2" id="KW-0812">Transmembrane</keyword>
<evidence type="ECO:0000313" key="4">
    <source>
        <dbReference type="Proteomes" id="UP000605099"/>
    </source>
</evidence>
<protein>
    <submittedName>
        <fullName evidence="3">Uncharacterized protein</fullName>
    </submittedName>
</protein>
<reference evidence="4" key="1">
    <citation type="journal article" date="2019" name="Int. J. Syst. Evol. Microbiol.">
        <title>The Global Catalogue of Microorganisms (GCM) 10K type strain sequencing project: providing services to taxonomists for standard genome sequencing and annotation.</title>
        <authorList>
            <consortium name="The Broad Institute Genomics Platform"/>
            <consortium name="The Broad Institute Genome Sequencing Center for Infectious Disease"/>
            <person name="Wu L."/>
            <person name="Ma J."/>
        </authorList>
    </citation>
    <scope>NUCLEOTIDE SEQUENCE [LARGE SCALE GENOMIC DNA]</scope>
    <source>
        <strain evidence="4">CGMCC 1.6784</strain>
    </source>
</reference>
<keyword evidence="4" id="KW-1185">Reference proteome</keyword>
<keyword evidence="2" id="KW-1133">Transmembrane helix</keyword>
<feature type="transmembrane region" description="Helical" evidence="2">
    <location>
        <begin position="15"/>
        <end position="36"/>
    </location>
</feature>
<comment type="caution">
    <text evidence="3">The sequence shown here is derived from an EMBL/GenBank/DDBJ whole genome shotgun (WGS) entry which is preliminary data.</text>
</comment>
<dbReference type="RefSeq" id="WP_188819542.1">
    <property type="nucleotide sequence ID" value="NZ_BMLK01000008.1"/>
</dbReference>
<accession>A0ABQ2JP51</accession>
<dbReference type="Proteomes" id="UP000605099">
    <property type="component" value="Unassembled WGS sequence"/>
</dbReference>
<evidence type="ECO:0000313" key="3">
    <source>
        <dbReference type="EMBL" id="GGN49422.1"/>
    </source>
</evidence>
<proteinExistence type="predicted"/>
<dbReference type="EMBL" id="BMLK01000008">
    <property type="protein sequence ID" value="GGN49422.1"/>
    <property type="molecule type" value="Genomic_DNA"/>
</dbReference>